<feature type="compositionally biased region" description="Polar residues" evidence="9">
    <location>
        <begin position="221"/>
        <end position="234"/>
    </location>
</feature>
<feature type="compositionally biased region" description="Polar residues" evidence="9">
    <location>
        <begin position="285"/>
        <end position="296"/>
    </location>
</feature>
<comment type="function">
    <text evidence="7">Involved in signal transduction through the Wnt pathway.</text>
</comment>
<feature type="region of interest" description="Disordered" evidence="9">
    <location>
        <begin position="149"/>
        <end position="370"/>
    </location>
</feature>
<dbReference type="Gene3D" id="3.30.40.10">
    <property type="entry name" value="Zinc/RING finger domain, C3HC4 (zinc finger)"/>
    <property type="match status" value="1"/>
</dbReference>
<keyword evidence="2" id="KW-0879">Wnt signaling pathway</keyword>
<gene>
    <name evidence="11" type="ORF">JZ751_020614</name>
</gene>
<protein>
    <recommendedName>
        <fullName evidence="10">PHD-type domain-containing protein</fullName>
    </recommendedName>
</protein>
<evidence type="ECO:0000256" key="9">
    <source>
        <dbReference type="SAM" id="MobiDB-lite"/>
    </source>
</evidence>
<evidence type="ECO:0000259" key="10">
    <source>
        <dbReference type="PROSITE" id="PS50016"/>
    </source>
</evidence>
<comment type="caution">
    <text evidence="11">The sequence shown here is derived from an EMBL/GenBank/DDBJ whole genome shotgun (WGS) entry which is preliminary data.</text>
</comment>
<keyword evidence="5" id="KW-0862">Zinc</keyword>
<keyword evidence="6" id="KW-0539">Nucleus</keyword>
<dbReference type="InterPro" id="IPR011011">
    <property type="entry name" value="Znf_FYVE_PHD"/>
</dbReference>
<dbReference type="GO" id="GO:0005634">
    <property type="term" value="C:nucleus"/>
    <property type="evidence" value="ECO:0007669"/>
    <property type="project" value="UniProtKB-SubCell"/>
</dbReference>
<dbReference type="PANTHER" id="PTHR23194">
    <property type="entry name" value="PYGOPUS"/>
    <property type="match status" value="1"/>
</dbReference>
<feature type="compositionally biased region" description="Basic and acidic residues" evidence="9">
    <location>
        <begin position="1"/>
        <end position="11"/>
    </location>
</feature>
<evidence type="ECO:0000256" key="3">
    <source>
        <dbReference type="ARBA" id="ARBA00022723"/>
    </source>
</evidence>
<dbReference type="EMBL" id="JAFBMS010000005">
    <property type="protein sequence ID" value="KAG9352201.1"/>
    <property type="molecule type" value="Genomic_DNA"/>
</dbReference>
<comment type="subcellular location">
    <subcellularLocation>
        <location evidence="1">Nucleus</location>
    </subcellularLocation>
</comment>
<keyword evidence="12" id="KW-1185">Reference proteome</keyword>
<dbReference type="AlphaFoldDB" id="A0A8T2PLF3"/>
<dbReference type="InterPro" id="IPR019787">
    <property type="entry name" value="Znf_PHD-finger"/>
</dbReference>
<dbReference type="SUPFAM" id="SSF57903">
    <property type="entry name" value="FYVE/PHD zinc finger"/>
    <property type="match status" value="1"/>
</dbReference>
<feature type="domain" description="PHD-type" evidence="10">
    <location>
        <begin position="372"/>
        <end position="430"/>
    </location>
</feature>
<dbReference type="CDD" id="cd15635">
    <property type="entry name" value="PHD_PYGO1"/>
    <property type="match status" value="1"/>
</dbReference>
<evidence type="ECO:0000256" key="2">
    <source>
        <dbReference type="ARBA" id="ARBA00022687"/>
    </source>
</evidence>
<dbReference type="Proteomes" id="UP000824540">
    <property type="component" value="Unassembled WGS sequence"/>
</dbReference>
<evidence type="ECO:0000256" key="6">
    <source>
        <dbReference type="ARBA" id="ARBA00023242"/>
    </source>
</evidence>
<organism evidence="11 12">
    <name type="scientific">Albula glossodonta</name>
    <name type="common">roundjaw bonefish</name>
    <dbReference type="NCBI Taxonomy" id="121402"/>
    <lineage>
        <taxon>Eukaryota</taxon>
        <taxon>Metazoa</taxon>
        <taxon>Chordata</taxon>
        <taxon>Craniata</taxon>
        <taxon>Vertebrata</taxon>
        <taxon>Euteleostomi</taxon>
        <taxon>Actinopterygii</taxon>
        <taxon>Neopterygii</taxon>
        <taxon>Teleostei</taxon>
        <taxon>Albuliformes</taxon>
        <taxon>Albulidae</taxon>
        <taxon>Albula</taxon>
    </lineage>
</organism>
<reference evidence="11" key="1">
    <citation type="thesis" date="2021" institute="BYU ScholarsArchive" country="Provo, UT, USA">
        <title>Applications of and Algorithms for Genome Assembly and Genomic Analyses with an Emphasis on Marine Teleosts.</title>
        <authorList>
            <person name="Pickett B.D."/>
        </authorList>
    </citation>
    <scope>NUCLEOTIDE SEQUENCE</scope>
    <source>
        <strain evidence="11">HI-2016</strain>
    </source>
</reference>
<dbReference type="InterPro" id="IPR013083">
    <property type="entry name" value="Znf_RING/FYVE/PHD"/>
</dbReference>
<dbReference type="InterPro" id="IPR052475">
    <property type="entry name" value="Wnt_Signal_Transd_Protein"/>
</dbReference>
<dbReference type="FunFam" id="3.30.40.10:FF:000107">
    <property type="entry name" value="pygopus homolog 1"/>
    <property type="match status" value="1"/>
</dbReference>
<feature type="compositionally biased region" description="Gly residues" evidence="9">
    <location>
        <begin position="337"/>
        <end position="354"/>
    </location>
</feature>
<feature type="compositionally biased region" description="Gly residues" evidence="9">
    <location>
        <begin position="18"/>
        <end position="29"/>
    </location>
</feature>
<dbReference type="GO" id="GO:0008270">
    <property type="term" value="F:zinc ion binding"/>
    <property type="evidence" value="ECO:0007669"/>
    <property type="project" value="UniProtKB-KW"/>
</dbReference>
<accession>A0A8T2PLF3</accession>
<keyword evidence="3" id="KW-0479">Metal-binding</keyword>
<evidence type="ECO:0000313" key="11">
    <source>
        <dbReference type="EMBL" id="KAG9352201.1"/>
    </source>
</evidence>
<dbReference type="PANTHER" id="PTHR23194:SF3">
    <property type="entry name" value="PYGOPUS HOMOLOG 1"/>
    <property type="match status" value="1"/>
</dbReference>
<keyword evidence="4 8" id="KW-0863">Zinc-finger</keyword>
<sequence length="451" mass="47591">MSAEQEKDTLSLKRNRGGDGGLDGLGGPGVLLASPDKKKRKSNTQPSSFPPLSEYAPPPNPSADHLVAANPFDDSYNVPSFKPMPSGTPYYGHSHYPGFSGYGPQRMAPHGPPRMPSPYGGPYQTRNQLHPFAQNQMGMGFNRPGFSYGHHENPGYGNQPMFNNSNMPLPSNQPFRPGPGDGYGQMPPHMSQSTNPDMGPGFGPEGNTAAANVPPRPCLDTSPSFMQQQNNLSQPGAAAQPKQGLSETSSKSIPQSASPQKQSQGSEETACQDGTMDPKLKNRSAPVSQEGGQSNALDKLNGIIHPGEDSLKNSPQPCGSMELPSIEGRRRRRRSSSGGGGGGSGGGGGGGGGSNKAVAHPTRPSHSSTEPVYPCGICLNEVNDDQEAILCEASCQKWFHRICTGMTETAYNLLTAEASAVWGCDTCMEEKGAQLTRTRELAAQPTVNSEG</sequence>
<evidence type="ECO:0000256" key="5">
    <source>
        <dbReference type="ARBA" id="ARBA00022833"/>
    </source>
</evidence>
<dbReference type="OrthoDB" id="270215at2759"/>
<evidence type="ECO:0000256" key="4">
    <source>
        <dbReference type="ARBA" id="ARBA00022771"/>
    </source>
</evidence>
<dbReference type="SMART" id="SM00249">
    <property type="entry name" value="PHD"/>
    <property type="match status" value="1"/>
</dbReference>
<dbReference type="Pfam" id="PF00628">
    <property type="entry name" value="PHD"/>
    <property type="match status" value="1"/>
</dbReference>
<dbReference type="PROSITE" id="PS50016">
    <property type="entry name" value="ZF_PHD_2"/>
    <property type="match status" value="1"/>
</dbReference>
<feature type="region of interest" description="Disordered" evidence="9">
    <location>
        <begin position="1"/>
        <end position="71"/>
    </location>
</feature>
<evidence type="ECO:0000256" key="8">
    <source>
        <dbReference type="PROSITE-ProRule" id="PRU00146"/>
    </source>
</evidence>
<evidence type="ECO:0000256" key="1">
    <source>
        <dbReference type="ARBA" id="ARBA00004123"/>
    </source>
</evidence>
<evidence type="ECO:0000256" key="7">
    <source>
        <dbReference type="ARBA" id="ARBA00037400"/>
    </source>
</evidence>
<feature type="compositionally biased region" description="Polar residues" evidence="9">
    <location>
        <begin position="243"/>
        <end position="269"/>
    </location>
</feature>
<dbReference type="InterPro" id="IPR001965">
    <property type="entry name" value="Znf_PHD"/>
</dbReference>
<dbReference type="GO" id="GO:0016055">
    <property type="term" value="P:Wnt signaling pathway"/>
    <property type="evidence" value="ECO:0007669"/>
    <property type="project" value="UniProtKB-KW"/>
</dbReference>
<dbReference type="InterPro" id="IPR019786">
    <property type="entry name" value="Zinc_finger_PHD-type_CS"/>
</dbReference>
<evidence type="ECO:0000313" key="12">
    <source>
        <dbReference type="Proteomes" id="UP000824540"/>
    </source>
</evidence>
<feature type="compositionally biased region" description="Polar residues" evidence="9">
    <location>
        <begin position="160"/>
        <end position="174"/>
    </location>
</feature>
<dbReference type="PROSITE" id="PS01359">
    <property type="entry name" value="ZF_PHD_1"/>
    <property type="match status" value="1"/>
</dbReference>
<proteinExistence type="predicted"/>
<name>A0A8T2PLF3_9TELE</name>